<dbReference type="Proteomes" id="UP000198703">
    <property type="component" value="Unassembled WGS sequence"/>
</dbReference>
<dbReference type="SUPFAM" id="SSF46785">
    <property type="entry name" value="Winged helix' DNA-binding domain"/>
    <property type="match status" value="1"/>
</dbReference>
<proteinExistence type="predicted"/>
<evidence type="ECO:0000313" key="2">
    <source>
        <dbReference type="Proteomes" id="UP000198703"/>
    </source>
</evidence>
<dbReference type="InterPro" id="IPR036390">
    <property type="entry name" value="WH_DNA-bd_sf"/>
</dbReference>
<sequence>MRRDGWRPDLPARSGPLYARLADAPAADIADGRLSPGRHLPIRRALGVDVKTVARAYAEAARRGLVGERVSAVQSGSGQVLRRHAATAGRGARSREWLGTLFRLPPCERVAHGLPPRERDEVDHQGRMQNLMTEVFPTEFRRNYVGARSSDHASQVWNFPNGKSPPIF</sequence>
<gene>
    <name evidence="1" type="ORF">SAMN05444370_1193</name>
</gene>
<dbReference type="EMBL" id="FNQM01000019">
    <property type="protein sequence ID" value="SEA92895.1"/>
    <property type="molecule type" value="Genomic_DNA"/>
</dbReference>
<protein>
    <submittedName>
        <fullName evidence="1">Regulatory protein, gntR family</fullName>
    </submittedName>
</protein>
<accession>A0A1H4F6A9</accession>
<dbReference type="OrthoDB" id="9794015at2"/>
<dbReference type="InterPro" id="IPR036388">
    <property type="entry name" value="WH-like_DNA-bd_sf"/>
</dbReference>
<dbReference type="STRING" id="89524.SAMN05444370_1193"/>
<keyword evidence="2" id="KW-1185">Reference proteome</keyword>
<organism evidence="1 2">
    <name type="scientific">Rubrimonas cliftonensis</name>
    <dbReference type="NCBI Taxonomy" id="89524"/>
    <lineage>
        <taxon>Bacteria</taxon>
        <taxon>Pseudomonadati</taxon>
        <taxon>Pseudomonadota</taxon>
        <taxon>Alphaproteobacteria</taxon>
        <taxon>Rhodobacterales</taxon>
        <taxon>Paracoccaceae</taxon>
        <taxon>Rubrimonas</taxon>
    </lineage>
</organism>
<dbReference type="Gene3D" id="1.10.10.10">
    <property type="entry name" value="Winged helix-like DNA-binding domain superfamily/Winged helix DNA-binding domain"/>
    <property type="match status" value="1"/>
</dbReference>
<name>A0A1H4F6A9_9RHOB</name>
<evidence type="ECO:0000313" key="1">
    <source>
        <dbReference type="EMBL" id="SEA92895.1"/>
    </source>
</evidence>
<reference evidence="1 2" key="1">
    <citation type="submission" date="2016-10" db="EMBL/GenBank/DDBJ databases">
        <authorList>
            <person name="de Groot N.N."/>
        </authorList>
    </citation>
    <scope>NUCLEOTIDE SEQUENCE [LARGE SCALE GENOMIC DNA]</scope>
    <source>
        <strain evidence="1 2">DSM 15345</strain>
    </source>
</reference>
<dbReference type="AlphaFoldDB" id="A0A1H4F6A9"/>